<name>A0A2N2DXV6_9BACT</name>
<evidence type="ECO:0000313" key="1">
    <source>
        <dbReference type="EMBL" id="PKM87288.1"/>
    </source>
</evidence>
<gene>
    <name evidence="1" type="ORF">CVU83_03175</name>
</gene>
<evidence type="ECO:0000313" key="2">
    <source>
        <dbReference type="Proteomes" id="UP000233325"/>
    </source>
</evidence>
<reference evidence="1 2" key="1">
    <citation type="journal article" date="2017" name="ISME J.">
        <title>Potential for microbial H2 and metal transformations associated with novel bacteria and archaea in deep terrestrial subsurface sediments.</title>
        <authorList>
            <person name="Hernsdorf A.W."/>
            <person name="Amano Y."/>
            <person name="Miyakawa K."/>
            <person name="Ise K."/>
            <person name="Suzuki Y."/>
            <person name="Anantharaman K."/>
            <person name="Probst A."/>
            <person name="Burstein D."/>
            <person name="Thomas B.C."/>
            <person name="Banfield J.F."/>
        </authorList>
    </citation>
    <scope>NUCLEOTIDE SEQUENCE [LARGE SCALE GENOMIC DNA]</scope>
    <source>
        <strain evidence="1">HGW-Falkowbacteria-2</strain>
    </source>
</reference>
<dbReference type="Proteomes" id="UP000233325">
    <property type="component" value="Unassembled WGS sequence"/>
</dbReference>
<protein>
    <submittedName>
        <fullName evidence="1">Uncharacterized protein</fullName>
    </submittedName>
</protein>
<proteinExistence type="predicted"/>
<accession>A0A2N2DXV6</accession>
<dbReference type="AlphaFoldDB" id="A0A2N2DXV6"/>
<sequence length="63" mass="7457">MSTLMNHKSLQFHLESGDYFGTLATTLDLLRQDLFTNEEGKSFLEQKVKELEYLQNKYKINKK</sequence>
<comment type="caution">
    <text evidence="1">The sequence shown here is derived from an EMBL/GenBank/DDBJ whole genome shotgun (WGS) entry which is preliminary data.</text>
</comment>
<dbReference type="EMBL" id="PHAH01000049">
    <property type="protein sequence ID" value="PKM87288.1"/>
    <property type="molecule type" value="Genomic_DNA"/>
</dbReference>
<organism evidence="1 2">
    <name type="scientific">Candidatus Falkowbacteria bacterium HGW-Falkowbacteria-2</name>
    <dbReference type="NCBI Taxonomy" id="2013769"/>
    <lineage>
        <taxon>Bacteria</taxon>
        <taxon>Candidatus Falkowiibacteriota</taxon>
    </lineage>
</organism>